<comment type="catalytic activity">
    <reaction evidence="4">
        <text>glutathione = L-cysteinylglycine + 5-oxo-L-proline</text>
        <dbReference type="Rhea" id="RHEA:47724"/>
        <dbReference type="ChEBI" id="CHEBI:57925"/>
        <dbReference type="ChEBI" id="CHEBI:58402"/>
        <dbReference type="ChEBI" id="CHEBI:61694"/>
        <dbReference type="EC" id="4.3.2.7"/>
    </reaction>
</comment>
<dbReference type="GO" id="GO:0006751">
    <property type="term" value="P:glutathione catabolic process"/>
    <property type="evidence" value="ECO:0007669"/>
    <property type="project" value="InterPro"/>
</dbReference>
<dbReference type="GO" id="GO:0061928">
    <property type="term" value="F:glutathione specific gamma-glutamylcyclotransferase activity"/>
    <property type="evidence" value="ECO:0007669"/>
    <property type="project" value="UniProtKB-EC"/>
</dbReference>
<evidence type="ECO:0000256" key="1">
    <source>
        <dbReference type="ARBA" id="ARBA00009662"/>
    </source>
</evidence>
<name>A0A069DUY1_9CNID</name>
<evidence type="ECO:0000256" key="3">
    <source>
        <dbReference type="ARBA" id="ARBA00023239"/>
    </source>
</evidence>
<keyword evidence="3" id="KW-0456">Lyase</keyword>
<dbReference type="AlphaFoldDB" id="A0A069DUY1"/>
<dbReference type="PANTHER" id="PTHR12192:SF26">
    <property type="entry name" value="GLUTATHIONE-SPECIFIC GAMMA-GLUTAMYLCYCLOTRANSFERASE 1"/>
    <property type="match status" value="1"/>
</dbReference>
<dbReference type="CDD" id="cd06661">
    <property type="entry name" value="GGCT_like"/>
    <property type="match status" value="1"/>
</dbReference>
<dbReference type="InterPro" id="IPR006840">
    <property type="entry name" value="ChaC"/>
</dbReference>
<dbReference type="EMBL" id="GBGP01000074">
    <property type="protein sequence ID" value="JAC85109.1"/>
    <property type="molecule type" value="mRNA"/>
</dbReference>
<dbReference type="SUPFAM" id="SSF110857">
    <property type="entry name" value="Gamma-glutamyl cyclotransferase-like"/>
    <property type="match status" value="1"/>
</dbReference>
<proteinExistence type="evidence at transcript level"/>
<dbReference type="InterPro" id="IPR036568">
    <property type="entry name" value="GGCT-like_sf"/>
</dbReference>
<dbReference type="PANTHER" id="PTHR12192">
    <property type="entry name" value="CATION TRANSPORT PROTEIN CHAC-RELATED"/>
    <property type="match status" value="1"/>
</dbReference>
<reference evidence="5" key="1">
    <citation type="journal article" date="2014" name="PLoS Genet.">
        <title>Differential Responses to Wnt and PCP Disruption Predict Expression and Developmental Function of Conserved and Novel Genes in a Cnidarian.</title>
        <authorList>
            <person name="Lapebie P."/>
            <person name="Ruggiero A."/>
            <person name="Barreau C."/>
            <person name="Chevalier S."/>
            <person name="Chang P."/>
            <person name="Dru P."/>
            <person name="Houliston E."/>
            <person name="Momose T."/>
        </authorList>
    </citation>
    <scope>NUCLEOTIDE SEQUENCE</scope>
</reference>
<evidence type="ECO:0000256" key="2">
    <source>
        <dbReference type="ARBA" id="ARBA00012344"/>
    </source>
</evidence>
<evidence type="ECO:0000256" key="4">
    <source>
        <dbReference type="ARBA" id="ARBA00048073"/>
    </source>
</evidence>
<comment type="similarity">
    <text evidence="1">Belongs to the gamma-glutamylcyclotransferase family. ChaC subfamily.</text>
</comment>
<organism evidence="5">
    <name type="scientific">Clytia hemisphaerica</name>
    <dbReference type="NCBI Taxonomy" id="252671"/>
    <lineage>
        <taxon>Eukaryota</taxon>
        <taxon>Metazoa</taxon>
        <taxon>Cnidaria</taxon>
        <taxon>Hydrozoa</taxon>
        <taxon>Hydroidolina</taxon>
        <taxon>Leptothecata</taxon>
        <taxon>Obeliida</taxon>
        <taxon>Clytiidae</taxon>
        <taxon>Clytia</taxon>
    </lineage>
</organism>
<dbReference type="InterPro" id="IPR013024">
    <property type="entry name" value="GGCT-like"/>
</dbReference>
<dbReference type="Pfam" id="PF04752">
    <property type="entry name" value="ChaC"/>
    <property type="match status" value="1"/>
</dbReference>
<feature type="non-terminal residue" evidence="5">
    <location>
        <position position="1"/>
    </location>
</feature>
<dbReference type="EC" id="4.3.2.7" evidence="2"/>
<sequence length="256" mass="29963">SRGEEHNDNNNKRTIKSFIKMIITNNQQQDIRSQDEIFIFGYGSLVWKPDFESNKKFIAHLPGYERRFWQSSVHHRGTKEKPGRCLTLIPADGSKCWGLVYQVTGNENVKKVYDYLFMREQSIGCYDLKVLPVVPKDKRINNGKPIMALVYYATPKNPHYVEESEEKSAKCIATSHGIAGHSIEYLFRVTDFMTEHLPSEEEPHLYNVDRMVRKKIGLSQTNLQPWSILTQCDRFNEIIRGSRRHYNFNDNIIFTR</sequence>
<dbReference type="GO" id="GO:0005737">
    <property type="term" value="C:cytoplasm"/>
    <property type="evidence" value="ECO:0007669"/>
    <property type="project" value="TreeGrafter"/>
</dbReference>
<evidence type="ECO:0000313" key="5">
    <source>
        <dbReference type="EMBL" id="JAC85109.1"/>
    </source>
</evidence>
<protein>
    <recommendedName>
        <fullName evidence="2">glutathione-specific gamma-glutamylcyclotransferase</fullName>
        <ecNumber evidence="2">4.3.2.7</ecNumber>
    </recommendedName>
</protein>
<accession>A0A069DUY1</accession>
<dbReference type="Gene3D" id="3.10.490.10">
    <property type="entry name" value="Gamma-glutamyl cyclotransferase-like"/>
    <property type="match status" value="1"/>
</dbReference>